<dbReference type="AlphaFoldDB" id="A0A350P903"/>
<gene>
    <name evidence="2" type="ORF">DCW74_18805</name>
</gene>
<keyword evidence="1" id="KW-1133">Transmembrane helix</keyword>
<dbReference type="EMBL" id="DNAN01000658">
    <property type="protein sequence ID" value="HAW77770.1"/>
    <property type="molecule type" value="Genomic_DNA"/>
</dbReference>
<reference evidence="2 3" key="1">
    <citation type="journal article" date="2018" name="Nat. Biotechnol.">
        <title>A standardized bacterial taxonomy based on genome phylogeny substantially revises the tree of life.</title>
        <authorList>
            <person name="Parks D.H."/>
            <person name="Chuvochina M."/>
            <person name="Waite D.W."/>
            <person name="Rinke C."/>
            <person name="Skarshewski A."/>
            <person name="Chaumeil P.A."/>
            <person name="Hugenholtz P."/>
        </authorList>
    </citation>
    <scope>NUCLEOTIDE SEQUENCE [LARGE SCALE GENOMIC DNA]</scope>
    <source>
        <strain evidence="2">UBA11978</strain>
    </source>
</reference>
<dbReference type="Proteomes" id="UP000263517">
    <property type="component" value="Unassembled WGS sequence"/>
</dbReference>
<protein>
    <submittedName>
        <fullName evidence="2">Uncharacterized protein</fullName>
    </submittedName>
</protein>
<keyword evidence="1" id="KW-0812">Transmembrane</keyword>
<feature type="transmembrane region" description="Helical" evidence="1">
    <location>
        <begin position="70"/>
        <end position="87"/>
    </location>
</feature>
<organism evidence="2 3">
    <name type="scientific">Alteromonas australica</name>
    <dbReference type="NCBI Taxonomy" id="589873"/>
    <lineage>
        <taxon>Bacteria</taxon>
        <taxon>Pseudomonadati</taxon>
        <taxon>Pseudomonadota</taxon>
        <taxon>Gammaproteobacteria</taxon>
        <taxon>Alteromonadales</taxon>
        <taxon>Alteromonadaceae</taxon>
        <taxon>Alteromonas/Salinimonas group</taxon>
        <taxon>Alteromonas</taxon>
    </lineage>
</organism>
<feature type="transmembrane region" description="Helical" evidence="1">
    <location>
        <begin position="47"/>
        <end position="64"/>
    </location>
</feature>
<proteinExistence type="predicted"/>
<sequence length="88" mass="10022">MNEDTKVPFLRAPNKTDWKMASSFLALLTLINFAFIWLWGKPFSIEGNTALIAGVTLSCIGVLPPRRIEHWLIFISIAFFGAITFFMR</sequence>
<accession>A0A350P903</accession>
<feature type="transmembrane region" description="Helical" evidence="1">
    <location>
        <begin position="20"/>
        <end position="40"/>
    </location>
</feature>
<name>A0A350P903_9ALTE</name>
<keyword evidence="1" id="KW-0472">Membrane</keyword>
<evidence type="ECO:0000313" key="3">
    <source>
        <dbReference type="Proteomes" id="UP000263517"/>
    </source>
</evidence>
<evidence type="ECO:0000313" key="2">
    <source>
        <dbReference type="EMBL" id="HAW77770.1"/>
    </source>
</evidence>
<evidence type="ECO:0000256" key="1">
    <source>
        <dbReference type="SAM" id="Phobius"/>
    </source>
</evidence>
<comment type="caution">
    <text evidence="2">The sequence shown here is derived from an EMBL/GenBank/DDBJ whole genome shotgun (WGS) entry which is preliminary data.</text>
</comment>